<reference evidence="1 2" key="1">
    <citation type="submission" date="2019-06" db="EMBL/GenBank/DDBJ databases">
        <title>Genomic Encyclopedia of Type Strains, Phase IV (KMG-V): Genome sequencing to study the core and pangenomes of soil and plant-associated prokaryotes.</title>
        <authorList>
            <person name="Whitman W."/>
        </authorList>
    </citation>
    <scope>NUCLEOTIDE SEQUENCE [LARGE SCALE GENOMIC DNA]</scope>
    <source>
        <strain evidence="1 2">BR 11865</strain>
    </source>
</reference>
<evidence type="ECO:0000313" key="1">
    <source>
        <dbReference type="EMBL" id="TWB24332.1"/>
    </source>
</evidence>
<sequence length="307" mass="31603">MGTGVPSMFLYCSIWVGKIMAKARKPKTADGAVNQMDLFGAPPPVAVNAPTPLRPRPPAEPAPADLDDAALLARLPDAPLSKALLLIAEAGRRRLTAAVPLLGLRLRRLAGYGLSGREPVAVLEALAAIGGPQATAIVAGLLGGVGLAGPVEVAALTAAVRLEVALDRKVLLRLLGTADAAARAAACRCVRQAEFPVIDALERLRADPDRSVATGAVCALGRLGRPTVRADLAQLVTAAPTRETVAALASVMDHVGVDADSLVALRRAARHADLREVVLEALDGFDDAQATALAAKLRQQAVQADAA</sequence>
<protein>
    <recommendedName>
        <fullName evidence="3">HEAT repeat protein</fullName>
    </recommendedName>
</protein>
<dbReference type="AlphaFoldDB" id="A0A560FRW6"/>
<dbReference type="Proteomes" id="UP000316545">
    <property type="component" value="Unassembled WGS sequence"/>
</dbReference>
<evidence type="ECO:0008006" key="3">
    <source>
        <dbReference type="Google" id="ProtNLM"/>
    </source>
</evidence>
<dbReference type="InterPro" id="IPR011989">
    <property type="entry name" value="ARM-like"/>
</dbReference>
<accession>A0A560FRW6</accession>
<proteinExistence type="predicted"/>
<keyword evidence="2" id="KW-1185">Reference proteome</keyword>
<evidence type="ECO:0000313" key="2">
    <source>
        <dbReference type="Proteomes" id="UP000316545"/>
    </source>
</evidence>
<dbReference type="EMBL" id="VITO01000012">
    <property type="protein sequence ID" value="TWB24332.1"/>
    <property type="molecule type" value="Genomic_DNA"/>
</dbReference>
<organism evidence="1 2">
    <name type="scientific">Nitrospirillum amazonense</name>
    <dbReference type="NCBI Taxonomy" id="28077"/>
    <lineage>
        <taxon>Bacteria</taxon>
        <taxon>Pseudomonadati</taxon>
        <taxon>Pseudomonadota</taxon>
        <taxon>Alphaproteobacteria</taxon>
        <taxon>Rhodospirillales</taxon>
        <taxon>Azospirillaceae</taxon>
        <taxon>Nitrospirillum</taxon>
    </lineage>
</organism>
<comment type="caution">
    <text evidence="1">The sequence shown here is derived from an EMBL/GenBank/DDBJ whole genome shotgun (WGS) entry which is preliminary data.</text>
</comment>
<dbReference type="Gene3D" id="1.25.10.10">
    <property type="entry name" value="Leucine-rich Repeat Variant"/>
    <property type="match status" value="1"/>
</dbReference>
<name>A0A560FRW6_9PROT</name>
<gene>
    <name evidence="1" type="ORF">FBZ88_112187</name>
</gene>